<dbReference type="AlphaFoldDB" id="A0A4Q7DHS0"/>
<organism evidence="1 2">
    <name type="scientific">Candidatus Finniella inopinata</name>
    <dbReference type="NCBI Taxonomy" id="1696036"/>
    <lineage>
        <taxon>Bacteria</taxon>
        <taxon>Pseudomonadati</taxon>
        <taxon>Pseudomonadota</taxon>
        <taxon>Alphaproteobacteria</taxon>
        <taxon>Holosporales</taxon>
        <taxon>Candidatus Paracaedibacteraceae</taxon>
        <taxon>Candidatus Finniella</taxon>
    </lineage>
</organism>
<dbReference type="Proteomes" id="UP000293550">
    <property type="component" value="Unassembled WGS sequence"/>
</dbReference>
<proteinExistence type="predicted"/>
<name>A0A4Q7DHS0_9PROT</name>
<evidence type="ECO:0000313" key="2">
    <source>
        <dbReference type="Proteomes" id="UP000293550"/>
    </source>
</evidence>
<dbReference type="EMBL" id="SCFB01000011">
    <property type="protein sequence ID" value="RZI45474.1"/>
    <property type="molecule type" value="Genomic_DNA"/>
</dbReference>
<reference evidence="1 2" key="1">
    <citation type="submission" date="2018-10" db="EMBL/GenBank/DDBJ databases">
        <title>An updated phylogeny of the Alphaproteobacteria reveals that the parasitic Rickettsiales and Holosporales have independent origins.</title>
        <authorList>
            <person name="Munoz-Gomez S.A."/>
            <person name="Hess S."/>
            <person name="Burger G."/>
            <person name="Lang B.F."/>
            <person name="Susko E."/>
            <person name="Slamovits C.H."/>
            <person name="Roger A.J."/>
        </authorList>
    </citation>
    <scope>NUCLEOTIDE SEQUENCE [LARGE SCALE GENOMIC DNA]</scope>
    <source>
        <strain evidence="1">HOLO01</strain>
    </source>
</reference>
<keyword evidence="2" id="KW-1185">Reference proteome</keyword>
<comment type="caution">
    <text evidence="1">The sequence shown here is derived from an EMBL/GenBank/DDBJ whole genome shotgun (WGS) entry which is preliminary data.</text>
</comment>
<sequence>MSFKTEHLFLPSPLKTFSLYTQNEEFTHMGKEGRGLYRSNCRKLGTVLYSFLTESRSTIRNPLLEQKQKRKSLREQLESILADCETRVISKNLSLKDYLHIYLTERSIKFASYKLLSLSWPSHLRPFCLFLHTVSNLNQNRLLISSGLNSQNKILLPIQNGITLSSSWINREQSGPYLVLASALMDERKEIYFQDAFAIPVLSRDELLPVESNFERSIAKTILSVVREFQYPIEIEKPLFCLYTSEKQKYRPDFILTMAKKEKSLSRSWGAPMMITSGIKRPFRKWL</sequence>
<accession>A0A4Q7DHS0</accession>
<gene>
    <name evidence="1" type="ORF">EQU50_06935</name>
</gene>
<evidence type="ECO:0000313" key="1">
    <source>
        <dbReference type="EMBL" id="RZI45474.1"/>
    </source>
</evidence>
<protein>
    <submittedName>
        <fullName evidence="1">Uncharacterized protein</fullName>
    </submittedName>
</protein>